<dbReference type="SUPFAM" id="SSF56436">
    <property type="entry name" value="C-type lectin-like"/>
    <property type="match status" value="1"/>
</dbReference>
<feature type="domain" description="Sulfatase-modifying factor enzyme-like" evidence="5">
    <location>
        <begin position="216"/>
        <end position="357"/>
    </location>
</feature>
<evidence type="ECO:0000259" key="6">
    <source>
        <dbReference type="Pfam" id="PF12867"/>
    </source>
</evidence>
<comment type="pathway">
    <text evidence="3">Amino-acid biosynthesis; ergothioneine biosynthesis.</text>
</comment>
<sequence length="455" mass="50570" precursor="true">MSAVPASPLAAPAPPAAAATAPAVPTPLMGEALAERFTDVRAFTETLVEPLSPEDCVVQPMPDASPAKWHLAHTTWFFEAFLLKPYLSKYPIFHPKFGFLFNSYYNALGPRHARAARGMLTRPSLEEVCDYRAHVDRHMAELLAQNESAETARLIEVGLHHEQQHQELLLTDIKYTLWRNPLRPAYRDGTSNDEQVEREAPASFDIPHSSFTQFSEGLYEVGRDTGAFCYDNEQPRHRVWRDAFELADRPVTSGEWAAFIEDGGYRRPELWLSAGWAAVQREGWEAPLYWERQKGGGWRTFTLSGMAPVEPAEPVCHVNYYEADAFARWAGLSEPGLRLPTEQEWEIAADASGYDPAAGDTADGGRLHPIAPAPGPGLRGLAGGVWEWTASPYIAYPGYAPPAGALGEYNGKFMCDQWVLRGGSCATSATHLRSTYRNFFPADARWQFSGLRLAR</sequence>
<feature type="chain" id="PRO_5021994987" evidence="4">
    <location>
        <begin position="19"/>
        <end position="455"/>
    </location>
</feature>
<dbReference type="InterPro" id="IPR051043">
    <property type="entry name" value="Sulfatase_Mod_Factor_Kinase"/>
</dbReference>
<evidence type="ECO:0000259" key="5">
    <source>
        <dbReference type="Pfam" id="PF03781"/>
    </source>
</evidence>
<feature type="signal peptide" evidence="4">
    <location>
        <begin position="1"/>
        <end position="18"/>
    </location>
</feature>
<dbReference type="InterPro" id="IPR024775">
    <property type="entry name" value="DinB-like"/>
</dbReference>
<dbReference type="Pfam" id="PF03781">
    <property type="entry name" value="FGE-sulfatase"/>
    <property type="match status" value="2"/>
</dbReference>
<proteinExistence type="predicted"/>
<dbReference type="GO" id="GO:0052699">
    <property type="term" value="P:ergothioneine biosynthetic process"/>
    <property type="evidence" value="ECO:0007669"/>
    <property type="project" value="InterPro"/>
</dbReference>
<evidence type="ECO:0000256" key="2">
    <source>
        <dbReference type="ARBA" id="ARBA00023004"/>
    </source>
</evidence>
<accession>A0A517PAS1</accession>
<dbReference type="KEGG" id="acaf:CA12_25790"/>
<feature type="domain" description="DinB-like" evidence="6">
    <location>
        <begin position="37"/>
        <end position="167"/>
    </location>
</feature>
<dbReference type="EC" id="1.8.-.-" evidence="7"/>
<dbReference type="EMBL" id="CP036265">
    <property type="protein sequence ID" value="QDT16475.1"/>
    <property type="molecule type" value="Genomic_DNA"/>
</dbReference>
<reference evidence="7 8" key="1">
    <citation type="submission" date="2019-02" db="EMBL/GenBank/DDBJ databases">
        <title>Deep-cultivation of Planctomycetes and their phenomic and genomic characterization uncovers novel biology.</title>
        <authorList>
            <person name="Wiegand S."/>
            <person name="Jogler M."/>
            <person name="Boedeker C."/>
            <person name="Pinto D."/>
            <person name="Vollmers J."/>
            <person name="Rivas-Marin E."/>
            <person name="Kohn T."/>
            <person name="Peeters S.H."/>
            <person name="Heuer A."/>
            <person name="Rast P."/>
            <person name="Oberbeckmann S."/>
            <person name="Bunk B."/>
            <person name="Jeske O."/>
            <person name="Meyerdierks A."/>
            <person name="Storesund J.E."/>
            <person name="Kallscheuer N."/>
            <person name="Luecker S."/>
            <person name="Lage O.M."/>
            <person name="Pohl T."/>
            <person name="Merkel B.J."/>
            <person name="Hornburger P."/>
            <person name="Mueller R.-W."/>
            <person name="Bruemmer F."/>
            <person name="Labrenz M."/>
            <person name="Spormann A.M."/>
            <person name="Op den Camp H."/>
            <person name="Overmann J."/>
            <person name="Amann R."/>
            <person name="Jetten M.S.M."/>
            <person name="Mascher T."/>
            <person name="Medema M.H."/>
            <person name="Devos D.P."/>
            <person name="Kaster A.-K."/>
            <person name="Ovreas L."/>
            <person name="Rohde M."/>
            <person name="Galperin M.Y."/>
            <person name="Jogler C."/>
        </authorList>
    </citation>
    <scope>NUCLEOTIDE SEQUENCE [LARGE SCALE GENOMIC DNA]</scope>
    <source>
        <strain evidence="7 8">CA12</strain>
    </source>
</reference>
<dbReference type="OrthoDB" id="9812426at2"/>
<keyword evidence="1 7" id="KW-0560">Oxidoreductase</keyword>
<protein>
    <submittedName>
        <fullName evidence="7">Iron(II)-dependent oxidoreductase EgtB</fullName>
        <ecNumber evidence="7">1.8.-.-</ecNumber>
    </submittedName>
</protein>
<dbReference type="SUPFAM" id="SSF109854">
    <property type="entry name" value="DinB/YfiT-like putative metalloenzymes"/>
    <property type="match status" value="1"/>
</dbReference>
<dbReference type="InterPro" id="IPR016187">
    <property type="entry name" value="CTDL_fold"/>
</dbReference>
<organism evidence="7 8">
    <name type="scientific">Alienimonas californiensis</name>
    <dbReference type="NCBI Taxonomy" id="2527989"/>
    <lineage>
        <taxon>Bacteria</taxon>
        <taxon>Pseudomonadati</taxon>
        <taxon>Planctomycetota</taxon>
        <taxon>Planctomycetia</taxon>
        <taxon>Planctomycetales</taxon>
        <taxon>Planctomycetaceae</taxon>
        <taxon>Alienimonas</taxon>
    </lineage>
</organism>
<dbReference type="Proteomes" id="UP000318741">
    <property type="component" value="Chromosome"/>
</dbReference>
<dbReference type="NCBIfam" id="TIGR03440">
    <property type="entry name" value="egtB_TIGR03440"/>
    <property type="match status" value="1"/>
</dbReference>
<gene>
    <name evidence="7" type="primary">egtB</name>
    <name evidence="7" type="ORF">CA12_25790</name>
</gene>
<evidence type="ECO:0000256" key="1">
    <source>
        <dbReference type="ARBA" id="ARBA00023002"/>
    </source>
</evidence>
<feature type="domain" description="Sulfatase-modifying factor enzyme-like" evidence="5">
    <location>
        <begin position="376"/>
        <end position="455"/>
    </location>
</feature>
<dbReference type="Gene3D" id="3.90.1580.10">
    <property type="entry name" value="paralog of FGE (formylglycine-generating enzyme)"/>
    <property type="match status" value="1"/>
</dbReference>
<evidence type="ECO:0000256" key="4">
    <source>
        <dbReference type="SAM" id="SignalP"/>
    </source>
</evidence>
<dbReference type="InterPro" id="IPR042095">
    <property type="entry name" value="SUMF_sf"/>
</dbReference>
<evidence type="ECO:0000313" key="7">
    <source>
        <dbReference type="EMBL" id="QDT16475.1"/>
    </source>
</evidence>
<dbReference type="PANTHER" id="PTHR23150:SF36">
    <property type="entry name" value="HERCYNINE OXYGENASE"/>
    <property type="match status" value="1"/>
</dbReference>
<name>A0A517PAS1_9PLAN</name>
<keyword evidence="4" id="KW-0732">Signal</keyword>
<keyword evidence="2" id="KW-0408">Iron</keyword>
<dbReference type="PANTHER" id="PTHR23150">
    <property type="entry name" value="SULFATASE MODIFYING FACTOR 1, 2"/>
    <property type="match status" value="1"/>
</dbReference>
<dbReference type="AlphaFoldDB" id="A0A517PAS1"/>
<dbReference type="InterPro" id="IPR005532">
    <property type="entry name" value="SUMF_dom"/>
</dbReference>
<dbReference type="InterPro" id="IPR034660">
    <property type="entry name" value="DinB/YfiT-like"/>
</dbReference>
<keyword evidence="8" id="KW-1185">Reference proteome</keyword>
<evidence type="ECO:0000313" key="8">
    <source>
        <dbReference type="Proteomes" id="UP000318741"/>
    </source>
</evidence>
<dbReference type="GO" id="GO:0016491">
    <property type="term" value="F:oxidoreductase activity"/>
    <property type="evidence" value="ECO:0007669"/>
    <property type="project" value="UniProtKB-KW"/>
</dbReference>
<dbReference type="Pfam" id="PF12867">
    <property type="entry name" value="DinB_2"/>
    <property type="match status" value="1"/>
</dbReference>
<dbReference type="RefSeq" id="WP_145359296.1">
    <property type="nucleotide sequence ID" value="NZ_CP036265.1"/>
</dbReference>
<evidence type="ECO:0000256" key="3">
    <source>
        <dbReference type="ARBA" id="ARBA00037882"/>
    </source>
</evidence>
<dbReference type="InterPro" id="IPR017806">
    <property type="entry name" value="EgtB"/>
</dbReference>